<reference evidence="7" key="1">
    <citation type="submission" date="2023-04" db="EMBL/GenBank/DDBJ databases">
        <authorList>
            <person name="Vijverberg K."/>
            <person name="Xiong W."/>
            <person name="Schranz E."/>
        </authorList>
    </citation>
    <scope>NUCLEOTIDE SEQUENCE</scope>
</reference>
<evidence type="ECO:0000256" key="3">
    <source>
        <dbReference type="ARBA" id="ARBA00022471"/>
    </source>
</evidence>
<dbReference type="Proteomes" id="UP001177003">
    <property type="component" value="Chromosome 0"/>
</dbReference>
<keyword evidence="5 6" id="KW-0732">Signal</keyword>
<feature type="signal peptide" evidence="6">
    <location>
        <begin position="1"/>
        <end position="20"/>
    </location>
</feature>
<protein>
    <recommendedName>
        <fullName evidence="6">S-protein homolog</fullName>
    </recommendedName>
</protein>
<dbReference type="Pfam" id="PF05938">
    <property type="entry name" value="Self-incomp_S1"/>
    <property type="match status" value="1"/>
</dbReference>
<keyword evidence="8" id="KW-1185">Reference proteome</keyword>
<dbReference type="EMBL" id="OX465086">
    <property type="protein sequence ID" value="CAI9260740.1"/>
    <property type="molecule type" value="Genomic_DNA"/>
</dbReference>
<dbReference type="InterPro" id="IPR010264">
    <property type="entry name" value="Self-incomp_S1"/>
</dbReference>
<comment type="subcellular location">
    <subcellularLocation>
        <location evidence="1 6">Secreted</location>
    </subcellularLocation>
</comment>
<dbReference type="GO" id="GO:0060320">
    <property type="term" value="P:rejection of self pollen"/>
    <property type="evidence" value="ECO:0007669"/>
    <property type="project" value="UniProtKB-KW"/>
</dbReference>
<accession>A0AA35V7G8</accession>
<name>A0AA35V7G8_LACSI</name>
<proteinExistence type="inferred from homology"/>
<evidence type="ECO:0000313" key="8">
    <source>
        <dbReference type="Proteomes" id="UP001177003"/>
    </source>
</evidence>
<dbReference type="GO" id="GO:0005576">
    <property type="term" value="C:extracellular region"/>
    <property type="evidence" value="ECO:0007669"/>
    <property type="project" value="UniProtKB-SubCell"/>
</dbReference>
<evidence type="ECO:0000256" key="5">
    <source>
        <dbReference type="ARBA" id="ARBA00022729"/>
    </source>
</evidence>
<comment type="similarity">
    <text evidence="2 6">Belongs to the plant self-incompatibility (S1) protein family.</text>
</comment>
<dbReference type="PANTHER" id="PTHR31232:SF172">
    <property type="entry name" value="S-PROTEIN HOMOLOG"/>
    <property type="match status" value="1"/>
</dbReference>
<sequence>MHNIFIFVILASSFALIAHSCTLTTQWDLSVQSIVYGNIVAHIKSGDTDLGNHTIPFGGNYTWSFCARIDGVTLYYGYFWWGSRFQSLALYDTRIRDICSRFQRSDTGHCYWLVTPDGFYVSGDPYKGRADPRVVFIKKWD</sequence>
<evidence type="ECO:0000256" key="6">
    <source>
        <dbReference type="RuleBase" id="RU367044"/>
    </source>
</evidence>
<evidence type="ECO:0000313" key="7">
    <source>
        <dbReference type="EMBL" id="CAI9260740.1"/>
    </source>
</evidence>
<evidence type="ECO:0000256" key="4">
    <source>
        <dbReference type="ARBA" id="ARBA00022525"/>
    </source>
</evidence>
<keyword evidence="4 6" id="KW-0964">Secreted</keyword>
<gene>
    <name evidence="7" type="ORF">LSALG_LOCUS1566</name>
</gene>
<evidence type="ECO:0000256" key="1">
    <source>
        <dbReference type="ARBA" id="ARBA00004613"/>
    </source>
</evidence>
<evidence type="ECO:0000256" key="2">
    <source>
        <dbReference type="ARBA" id="ARBA00005581"/>
    </source>
</evidence>
<feature type="chain" id="PRO_5041482972" description="S-protein homolog" evidence="6">
    <location>
        <begin position="21"/>
        <end position="141"/>
    </location>
</feature>
<organism evidence="7 8">
    <name type="scientific">Lactuca saligna</name>
    <name type="common">Willowleaf lettuce</name>
    <dbReference type="NCBI Taxonomy" id="75948"/>
    <lineage>
        <taxon>Eukaryota</taxon>
        <taxon>Viridiplantae</taxon>
        <taxon>Streptophyta</taxon>
        <taxon>Embryophyta</taxon>
        <taxon>Tracheophyta</taxon>
        <taxon>Spermatophyta</taxon>
        <taxon>Magnoliopsida</taxon>
        <taxon>eudicotyledons</taxon>
        <taxon>Gunneridae</taxon>
        <taxon>Pentapetalae</taxon>
        <taxon>asterids</taxon>
        <taxon>campanulids</taxon>
        <taxon>Asterales</taxon>
        <taxon>Asteraceae</taxon>
        <taxon>Cichorioideae</taxon>
        <taxon>Cichorieae</taxon>
        <taxon>Lactucinae</taxon>
        <taxon>Lactuca</taxon>
    </lineage>
</organism>
<keyword evidence="3 6" id="KW-0713">Self-incompatibility</keyword>
<dbReference type="AlphaFoldDB" id="A0AA35V7G8"/>
<dbReference type="PANTHER" id="PTHR31232">
    <property type="match status" value="1"/>
</dbReference>